<accession>A0A443RHA7</accession>
<evidence type="ECO:0000256" key="1">
    <source>
        <dbReference type="ARBA" id="ARBA00010134"/>
    </source>
</evidence>
<dbReference type="Gene3D" id="3.40.50.1460">
    <property type="match status" value="1"/>
</dbReference>
<dbReference type="GO" id="GO:0004197">
    <property type="term" value="F:cysteine-type endopeptidase activity"/>
    <property type="evidence" value="ECO:0007669"/>
    <property type="project" value="InterPro"/>
</dbReference>
<dbReference type="PROSITE" id="PS50208">
    <property type="entry name" value="CASPASE_P20"/>
    <property type="match status" value="1"/>
</dbReference>
<dbReference type="SMART" id="SM00115">
    <property type="entry name" value="CASc"/>
    <property type="match status" value="1"/>
</dbReference>
<evidence type="ECO:0000313" key="3">
    <source>
        <dbReference type="EMBL" id="RWS14644.1"/>
    </source>
</evidence>
<feature type="domain" description="Caspase family p20" evidence="2">
    <location>
        <begin position="11"/>
        <end position="125"/>
    </location>
</feature>
<dbReference type="PANTHER" id="PTHR10454">
    <property type="entry name" value="CASPASE"/>
    <property type="match status" value="1"/>
</dbReference>
<dbReference type="PANTHER" id="PTHR10454:SF210">
    <property type="entry name" value="CASPASE-2"/>
    <property type="match status" value="1"/>
</dbReference>
<dbReference type="SUPFAM" id="SSF52129">
    <property type="entry name" value="Caspase-like"/>
    <property type="match status" value="1"/>
</dbReference>
<evidence type="ECO:0000259" key="2">
    <source>
        <dbReference type="PROSITE" id="PS50208"/>
    </source>
</evidence>
<dbReference type="GO" id="GO:0006508">
    <property type="term" value="P:proteolysis"/>
    <property type="evidence" value="ECO:0007669"/>
    <property type="project" value="InterPro"/>
</dbReference>
<evidence type="ECO:0000313" key="4">
    <source>
        <dbReference type="Proteomes" id="UP000285301"/>
    </source>
</evidence>
<dbReference type="GO" id="GO:0005737">
    <property type="term" value="C:cytoplasm"/>
    <property type="evidence" value="ECO:0007669"/>
    <property type="project" value="TreeGrafter"/>
</dbReference>
<dbReference type="Proteomes" id="UP000285301">
    <property type="component" value="Unassembled WGS sequence"/>
</dbReference>
<reference evidence="3 4" key="1">
    <citation type="journal article" date="2018" name="Gigascience">
        <title>Genomes of trombidid mites reveal novel predicted allergens and laterally-transferred genes associated with secondary metabolism.</title>
        <authorList>
            <person name="Dong X."/>
            <person name="Chaisiri K."/>
            <person name="Xia D."/>
            <person name="Armstrong S.D."/>
            <person name="Fang Y."/>
            <person name="Donnelly M.J."/>
            <person name="Kadowaki T."/>
            <person name="McGarry J.W."/>
            <person name="Darby A.C."/>
            <person name="Makepeace B.L."/>
        </authorList>
    </citation>
    <scope>NUCLEOTIDE SEQUENCE [LARGE SCALE GENOMIC DNA]</scope>
    <source>
        <strain evidence="3">UoL-WK</strain>
    </source>
</reference>
<proteinExistence type="inferred from homology"/>
<sequence>MSADAATAAATKRKCLIIWNNEFKDKKPNVDFDYGAEKFSLTFKKLEFDVCDQNTKNLTLDELIALVQEKRRQAAEVFVLIFLTRGNGQAFLCSDNKAIAVSYFLDQFNNKYCPGLKAKPKFFIFLNDSSDQEDISRLAVKMEDDSTKIRTYESIITFTCCFKNNEQANLCCDVLCKTFANDANDEDIEEMTRRCVSKLMDKQLIPIVNMIGYSKRFHLRIP</sequence>
<keyword evidence="4" id="KW-1185">Reference proteome</keyword>
<dbReference type="InterPro" id="IPR001309">
    <property type="entry name" value="Pept_C14_p20"/>
</dbReference>
<comment type="caution">
    <text evidence="3">The sequence shown here is derived from an EMBL/GenBank/DDBJ whole genome shotgun (WGS) entry which is preliminary data.</text>
</comment>
<name>A0A443RHA7_9ACAR</name>
<dbReference type="GO" id="GO:0043525">
    <property type="term" value="P:positive regulation of neuron apoptotic process"/>
    <property type="evidence" value="ECO:0007669"/>
    <property type="project" value="TreeGrafter"/>
</dbReference>
<gene>
    <name evidence="3" type="ORF">B4U79_17276</name>
</gene>
<dbReference type="Pfam" id="PF00656">
    <property type="entry name" value="Peptidase_C14"/>
    <property type="match status" value="1"/>
</dbReference>
<dbReference type="AlphaFoldDB" id="A0A443RHA7"/>
<dbReference type="InterPro" id="IPR002398">
    <property type="entry name" value="Pept_C14"/>
</dbReference>
<comment type="similarity">
    <text evidence="1">Belongs to the peptidase C14A family.</text>
</comment>
<dbReference type="InterPro" id="IPR015917">
    <property type="entry name" value="Pept_C14A"/>
</dbReference>
<dbReference type="GO" id="GO:0006915">
    <property type="term" value="P:apoptotic process"/>
    <property type="evidence" value="ECO:0007669"/>
    <property type="project" value="TreeGrafter"/>
</dbReference>
<dbReference type="EMBL" id="NCKU01000656">
    <property type="protein sequence ID" value="RWS14644.1"/>
    <property type="molecule type" value="Genomic_DNA"/>
</dbReference>
<dbReference type="InterPro" id="IPR011600">
    <property type="entry name" value="Pept_C14_caspase"/>
</dbReference>
<organism evidence="3 4">
    <name type="scientific">Dinothrombium tinctorium</name>
    <dbReference type="NCBI Taxonomy" id="1965070"/>
    <lineage>
        <taxon>Eukaryota</taxon>
        <taxon>Metazoa</taxon>
        <taxon>Ecdysozoa</taxon>
        <taxon>Arthropoda</taxon>
        <taxon>Chelicerata</taxon>
        <taxon>Arachnida</taxon>
        <taxon>Acari</taxon>
        <taxon>Acariformes</taxon>
        <taxon>Trombidiformes</taxon>
        <taxon>Prostigmata</taxon>
        <taxon>Anystina</taxon>
        <taxon>Parasitengona</taxon>
        <taxon>Trombidioidea</taxon>
        <taxon>Trombidiidae</taxon>
        <taxon>Dinothrombium</taxon>
    </lineage>
</organism>
<dbReference type="InterPro" id="IPR029030">
    <property type="entry name" value="Caspase-like_dom_sf"/>
</dbReference>
<protein>
    <recommendedName>
        <fullName evidence="2">Caspase family p20 domain-containing protein</fullName>
    </recommendedName>
</protein>